<dbReference type="SUPFAM" id="SSF53383">
    <property type="entry name" value="PLP-dependent transferases"/>
    <property type="match status" value="1"/>
</dbReference>
<comment type="caution">
    <text evidence="7">The sequence shown here is derived from an EMBL/GenBank/DDBJ whole genome shotgun (WGS) entry which is preliminary data.</text>
</comment>
<dbReference type="InterPro" id="IPR050087">
    <property type="entry name" value="AON_synthase_class-II"/>
</dbReference>
<evidence type="ECO:0000256" key="3">
    <source>
        <dbReference type="ARBA" id="ARBA00022679"/>
    </source>
</evidence>
<dbReference type="AlphaFoldDB" id="A0A2W7NE49"/>
<accession>A0A2W7NE49</accession>
<dbReference type="InterPro" id="IPR004839">
    <property type="entry name" value="Aminotransferase_I/II_large"/>
</dbReference>
<evidence type="ECO:0000256" key="1">
    <source>
        <dbReference type="ARBA" id="ARBA00001933"/>
    </source>
</evidence>
<evidence type="ECO:0000256" key="2">
    <source>
        <dbReference type="ARBA" id="ARBA00005189"/>
    </source>
</evidence>
<keyword evidence="4 5" id="KW-0663">Pyridoxal phosphate</keyword>
<name>A0A2W7NE49_9BACT</name>
<protein>
    <submittedName>
        <fullName evidence="7">Glycine C-acetyltransferase</fullName>
    </submittedName>
</protein>
<evidence type="ECO:0000313" key="7">
    <source>
        <dbReference type="EMBL" id="PZX11386.1"/>
    </source>
</evidence>
<proteinExistence type="inferred from homology"/>
<evidence type="ECO:0000256" key="5">
    <source>
        <dbReference type="RuleBase" id="RU003693"/>
    </source>
</evidence>
<evidence type="ECO:0000256" key="4">
    <source>
        <dbReference type="ARBA" id="ARBA00022898"/>
    </source>
</evidence>
<keyword evidence="3 7" id="KW-0808">Transferase</keyword>
<keyword evidence="8" id="KW-1185">Reference proteome</keyword>
<dbReference type="GO" id="GO:0016740">
    <property type="term" value="F:transferase activity"/>
    <property type="evidence" value="ECO:0007669"/>
    <property type="project" value="UniProtKB-KW"/>
</dbReference>
<comment type="pathway">
    <text evidence="2">Lipid metabolism.</text>
</comment>
<dbReference type="InterPro" id="IPR015424">
    <property type="entry name" value="PyrdxlP-dep_Trfase"/>
</dbReference>
<gene>
    <name evidence="7" type="ORF">LX69_03113</name>
</gene>
<comment type="similarity">
    <text evidence="5">Belongs to the class-II pyridoxal-phosphate-dependent aminotransferase family.</text>
</comment>
<dbReference type="Proteomes" id="UP000249239">
    <property type="component" value="Unassembled WGS sequence"/>
</dbReference>
<comment type="cofactor">
    <cofactor evidence="1 5">
        <name>pyridoxal 5'-phosphate</name>
        <dbReference type="ChEBI" id="CHEBI:597326"/>
    </cofactor>
</comment>
<dbReference type="GO" id="GO:0030170">
    <property type="term" value="F:pyridoxal phosphate binding"/>
    <property type="evidence" value="ECO:0007669"/>
    <property type="project" value="InterPro"/>
</dbReference>
<dbReference type="PANTHER" id="PTHR13693">
    <property type="entry name" value="CLASS II AMINOTRANSFERASE/8-AMINO-7-OXONONANOATE SYNTHASE"/>
    <property type="match status" value="1"/>
</dbReference>
<evidence type="ECO:0000313" key="8">
    <source>
        <dbReference type="Proteomes" id="UP000249239"/>
    </source>
</evidence>
<dbReference type="Pfam" id="PF00155">
    <property type="entry name" value="Aminotran_1_2"/>
    <property type="match status" value="1"/>
</dbReference>
<feature type="domain" description="Aminotransferase class I/classII large" evidence="6">
    <location>
        <begin position="60"/>
        <end position="408"/>
    </location>
</feature>
<dbReference type="PROSITE" id="PS00599">
    <property type="entry name" value="AA_TRANSFER_CLASS_2"/>
    <property type="match status" value="1"/>
</dbReference>
<evidence type="ECO:0000259" key="6">
    <source>
        <dbReference type="Pfam" id="PF00155"/>
    </source>
</evidence>
<dbReference type="Gene3D" id="3.90.1150.10">
    <property type="entry name" value="Aspartate Aminotransferase, domain 1"/>
    <property type="match status" value="1"/>
</dbReference>
<organism evidence="7 8">
    <name type="scientific">Breznakibacter xylanolyticus</name>
    <dbReference type="NCBI Taxonomy" id="990"/>
    <lineage>
        <taxon>Bacteria</taxon>
        <taxon>Pseudomonadati</taxon>
        <taxon>Bacteroidota</taxon>
        <taxon>Bacteroidia</taxon>
        <taxon>Marinilabiliales</taxon>
        <taxon>Marinilabiliaceae</taxon>
        <taxon>Breznakibacter</taxon>
    </lineage>
</organism>
<sequence length="430" mass="47946">MINHYICPNHFKKYTIVDIFSKIKESMGPLGQYNKEAHGYFTFPKLEGEIGPKMRFRGKEVLNWSLNNYLGLANHPEVRKADADAAAEWGLGYPMGARMMSGQTSKHEELEARLAEFVGKEDAFLLNFGYQGMVSIIDTLCGRNDVIVYDSESHACILDGLRLHIGKRFVYAHNNMESLDKQLQHATRLAEKQNGGILVITEGVFGMAGDLGQLDEIVAFKKKYNFRLLVDDAHGFGTMGKTGAGVAEHFGVSDGIDVMFGTFAKSMAGIGGFVASTEEVVNYLRYNMRSQIYAKSLPMPMVVGLLKRLVLVKTKPELREKLWQIVQKLQAGFRERGFDLGNTASPVTPVFLSGTVQEATQLTMDLRENYNLFCSIVIYPVIPKGQIMLRIIPTAAHSLEDVDYTLKAFSEISEKLKAGKYKSDKIASIL</sequence>
<dbReference type="InterPro" id="IPR001917">
    <property type="entry name" value="Aminotrans_II_pyridoxalP_BS"/>
</dbReference>
<dbReference type="InterPro" id="IPR015422">
    <property type="entry name" value="PyrdxlP-dep_Trfase_small"/>
</dbReference>
<dbReference type="InterPro" id="IPR015421">
    <property type="entry name" value="PyrdxlP-dep_Trfase_major"/>
</dbReference>
<reference evidence="7 8" key="1">
    <citation type="submission" date="2018-06" db="EMBL/GenBank/DDBJ databases">
        <title>Genomic Encyclopedia of Archaeal and Bacterial Type Strains, Phase II (KMG-II): from individual species to whole genera.</title>
        <authorList>
            <person name="Goeker M."/>
        </authorList>
    </citation>
    <scope>NUCLEOTIDE SEQUENCE [LARGE SCALE GENOMIC DNA]</scope>
    <source>
        <strain evidence="7 8">DSM 6779</strain>
    </source>
</reference>
<dbReference type="Gene3D" id="3.40.640.10">
    <property type="entry name" value="Type I PLP-dependent aspartate aminotransferase-like (Major domain)"/>
    <property type="match status" value="1"/>
</dbReference>
<dbReference type="EMBL" id="QKZK01000039">
    <property type="protein sequence ID" value="PZX11386.1"/>
    <property type="molecule type" value="Genomic_DNA"/>
</dbReference>